<dbReference type="Pfam" id="PF08327">
    <property type="entry name" value="AHSA1"/>
    <property type="match status" value="1"/>
</dbReference>
<dbReference type="CDD" id="cd07814">
    <property type="entry name" value="SRPBCC_CalC_Aha1-like"/>
    <property type="match status" value="1"/>
</dbReference>
<name>A0A1I4Q334_9BACI</name>
<gene>
    <name evidence="3" type="ORF">SAMN04487943_11426</name>
</gene>
<dbReference type="RefSeq" id="WP_091485538.1">
    <property type="nucleotide sequence ID" value="NZ_FOTR01000014.1"/>
</dbReference>
<dbReference type="Gene3D" id="3.30.530.20">
    <property type="match status" value="1"/>
</dbReference>
<comment type="similarity">
    <text evidence="1">Belongs to the AHA1 family.</text>
</comment>
<organism evidence="3 4">
    <name type="scientific">Gracilibacillus orientalis</name>
    <dbReference type="NCBI Taxonomy" id="334253"/>
    <lineage>
        <taxon>Bacteria</taxon>
        <taxon>Bacillati</taxon>
        <taxon>Bacillota</taxon>
        <taxon>Bacilli</taxon>
        <taxon>Bacillales</taxon>
        <taxon>Bacillaceae</taxon>
        <taxon>Gracilibacillus</taxon>
    </lineage>
</organism>
<sequence length="168" mass="19324">MSNQSNVTLTMSKSFEVEADKVFSAWIQPELMKKWLFTMEMTNKETKSDAEEGGSWEIVDHREGKDYRAIGEYRVINAPNKLVKTFKMPQFSDTEDVLTISFEPTDSGCNMTFVQKIVVPHEEGWTQEDIDKACKEYHDGSKAGWEMMFEGLKQLVETGKIDYPTDNN</sequence>
<dbReference type="SUPFAM" id="SSF55961">
    <property type="entry name" value="Bet v1-like"/>
    <property type="match status" value="1"/>
</dbReference>
<proteinExistence type="inferred from homology"/>
<evidence type="ECO:0000313" key="3">
    <source>
        <dbReference type="EMBL" id="SFM34060.1"/>
    </source>
</evidence>
<accession>A0A1I4Q334</accession>
<reference evidence="4" key="1">
    <citation type="submission" date="2016-10" db="EMBL/GenBank/DDBJ databases">
        <authorList>
            <person name="Varghese N."/>
            <person name="Submissions S."/>
        </authorList>
    </citation>
    <scope>NUCLEOTIDE SEQUENCE [LARGE SCALE GENOMIC DNA]</scope>
    <source>
        <strain evidence="4">CGMCC 1.4250</strain>
    </source>
</reference>
<protein>
    <submittedName>
        <fullName evidence="3">Uncharacterized conserved protein YndB, AHSA1/START domain</fullName>
    </submittedName>
</protein>
<dbReference type="AlphaFoldDB" id="A0A1I4Q334"/>
<dbReference type="InterPro" id="IPR023393">
    <property type="entry name" value="START-like_dom_sf"/>
</dbReference>
<dbReference type="Proteomes" id="UP000198565">
    <property type="component" value="Unassembled WGS sequence"/>
</dbReference>
<keyword evidence="4" id="KW-1185">Reference proteome</keyword>
<dbReference type="OrthoDB" id="190358at2"/>
<dbReference type="InterPro" id="IPR013538">
    <property type="entry name" value="ASHA1/2-like_C"/>
</dbReference>
<evidence type="ECO:0000313" key="4">
    <source>
        <dbReference type="Proteomes" id="UP000198565"/>
    </source>
</evidence>
<dbReference type="STRING" id="334253.SAMN04487943_11426"/>
<evidence type="ECO:0000256" key="1">
    <source>
        <dbReference type="ARBA" id="ARBA00006817"/>
    </source>
</evidence>
<feature type="domain" description="Activator of Hsp90 ATPase homologue 1/2-like C-terminal" evidence="2">
    <location>
        <begin position="17"/>
        <end position="157"/>
    </location>
</feature>
<dbReference type="EMBL" id="FOTR01000014">
    <property type="protein sequence ID" value="SFM34060.1"/>
    <property type="molecule type" value="Genomic_DNA"/>
</dbReference>
<evidence type="ECO:0000259" key="2">
    <source>
        <dbReference type="Pfam" id="PF08327"/>
    </source>
</evidence>